<dbReference type="eggNOG" id="arCOG00585">
    <property type="taxonomic scope" value="Archaea"/>
</dbReference>
<dbReference type="EMBL" id="ASGZ01000005">
    <property type="protein sequence ID" value="ESP89695.1"/>
    <property type="molecule type" value="Genomic_DNA"/>
</dbReference>
<dbReference type="Gene3D" id="3.40.50.300">
    <property type="entry name" value="P-loop containing nucleotide triphosphate hydrolases"/>
    <property type="match status" value="1"/>
</dbReference>
<dbReference type="PANTHER" id="PTHR42961:SF2">
    <property type="entry name" value="IRON-SULFUR PROTEIN NUBPL"/>
    <property type="match status" value="1"/>
</dbReference>
<dbReference type="HAMAP" id="MF_02040">
    <property type="entry name" value="Mrp_NBP35"/>
    <property type="match status" value="1"/>
</dbReference>
<evidence type="ECO:0000259" key="9">
    <source>
        <dbReference type="Pfam" id="PF10006"/>
    </source>
</evidence>
<keyword evidence="6" id="KW-0378">Hydrolase</keyword>
<dbReference type="AlphaFoldDB" id="V4HG51"/>
<dbReference type="eggNOG" id="arCOG03928">
    <property type="taxonomic scope" value="Archaea"/>
</dbReference>
<dbReference type="eggNOG" id="arCOG01845">
    <property type="taxonomic scope" value="Archaea"/>
</dbReference>
<dbReference type="InterPro" id="IPR044304">
    <property type="entry name" value="NUBPL-like"/>
</dbReference>
<comment type="subunit">
    <text evidence="6">Homodimer.</text>
</comment>
<dbReference type="PATRIC" id="fig|1324957.4.peg.384"/>
<accession>V4HG51</accession>
<dbReference type="GO" id="GO:0046872">
    <property type="term" value="F:metal ion binding"/>
    <property type="evidence" value="ECO:0007669"/>
    <property type="project" value="UniProtKB-KW"/>
</dbReference>
<dbReference type="InterPro" id="IPR019591">
    <property type="entry name" value="Mrp/NBP35_ATP-bd"/>
</dbReference>
<dbReference type="GO" id="GO:0051539">
    <property type="term" value="F:4 iron, 4 sulfur cluster binding"/>
    <property type="evidence" value="ECO:0007669"/>
    <property type="project" value="TreeGrafter"/>
</dbReference>
<keyword evidence="1 6" id="KW-0479">Metal-binding</keyword>
<dbReference type="InterPro" id="IPR033756">
    <property type="entry name" value="YlxH/NBP35"/>
</dbReference>
<dbReference type="PANTHER" id="PTHR42961">
    <property type="entry name" value="IRON-SULFUR PROTEIN NUBPL"/>
    <property type="match status" value="1"/>
</dbReference>
<dbReference type="Proteomes" id="UP000017840">
    <property type="component" value="Unassembled WGS sequence"/>
</dbReference>
<dbReference type="Pfam" id="PF10006">
    <property type="entry name" value="DUF2249"/>
    <property type="match status" value="1"/>
</dbReference>
<dbReference type="Pfam" id="PF01883">
    <property type="entry name" value="FeS_assembly_P"/>
    <property type="match status" value="1"/>
</dbReference>
<dbReference type="InterPro" id="IPR018720">
    <property type="entry name" value="DUF2249"/>
</dbReference>
<evidence type="ECO:0000313" key="11">
    <source>
        <dbReference type="Proteomes" id="UP000017840"/>
    </source>
</evidence>
<organism evidence="10 11">
    <name type="scientific">Candidatus Halobonum tyrrellensis G22</name>
    <dbReference type="NCBI Taxonomy" id="1324957"/>
    <lineage>
        <taxon>Archaea</taxon>
        <taxon>Methanobacteriati</taxon>
        <taxon>Methanobacteriota</taxon>
        <taxon>Stenosarchaea group</taxon>
        <taxon>Halobacteria</taxon>
        <taxon>Halobacteriales</taxon>
        <taxon>Haloferacaceae</taxon>
        <taxon>Candidatus Halobonum</taxon>
    </lineage>
</organism>
<keyword evidence="3 6" id="KW-0067">ATP-binding</keyword>
<dbReference type="STRING" id="1324957.K933_01861"/>
<evidence type="ECO:0000256" key="2">
    <source>
        <dbReference type="ARBA" id="ARBA00022741"/>
    </source>
</evidence>
<evidence type="ECO:0000313" key="10">
    <source>
        <dbReference type="EMBL" id="ESP89695.1"/>
    </source>
</evidence>
<keyword evidence="11" id="KW-1185">Reference proteome</keyword>
<sequence>MTDSPHSDPRRNRSETDHARTGRDADPAPGSADPAGTHDPDGAGADDADSLEARVEAALRTVRDPDAGVTVFEAGLVESIDVDDGEVTVGAAVDEFDDAGATNAMDAMLRAVRDVPGVDGAHVEPVAPSTTGEAGVDGFETVIAVASAKGGVGKSTASTGLACALAADRPTGLFDADIHGPNAPSLLDVSGPVRSDDEGRPLPVTASGSDADLDVMSVGLMESGAPLAWRGAMAHDALTELFTDTAWRADDTLVVDLPPGTGDVVLTTLQEARIDGVVVVTTPFPSSVDDTERSIELFRDNDVPVLGAVVNMGAFTCPSCGDTHDLFPGSTPTESLSAPVLAELPFAPELQETPSPGDSAPAMKRLADRVADAAATAWDVDAPPDAVDIRGDPPERRRDRVADRFRSLESGETLTLVSDRDPSPVREFLAEVVDRAPAAIDEFDVERRTPTDWVLTAVRP</sequence>
<evidence type="ECO:0000256" key="4">
    <source>
        <dbReference type="ARBA" id="ARBA00023004"/>
    </source>
</evidence>
<protein>
    <recommendedName>
        <fullName evidence="6">Iron-sulfur cluster carrier protein</fullName>
    </recommendedName>
</protein>
<dbReference type="InterPro" id="IPR002744">
    <property type="entry name" value="MIP18-like"/>
</dbReference>
<proteinExistence type="inferred from homology"/>
<dbReference type="GO" id="GO:0016226">
    <property type="term" value="P:iron-sulfur cluster assembly"/>
    <property type="evidence" value="ECO:0007669"/>
    <property type="project" value="InterPro"/>
</dbReference>
<dbReference type="Pfam" id="PF10609">
    <property type="entry name" value="ParA"/>
    <property type="match status" value="1"/>
</dbReference>
<feature type="binding site" evidence="6">
    <location>
        <begin position="148"/>
        <end position="155"/>
    </location>
    <ligand>
        <name>ATP</name>
        <dbReference type="ChEBI" id="CHEBI:30616"/>
    </ligand>
</feature>
<dbReference type="CDD" id="cd02037">
    <property type="entry name" value="Mrp_NBP35"/>
    <property type="match status" value="1"/>
</dbReference>
<keyword evidence="2 6" id="KW-0547">Nucleotide-binding</keyword>
<feature type="compositionally biased region" description="Basic and acidic residues" evidence="7">
    <location>
        <begin position="1"/>
        <end position="26"/>
    </location>
</feature>
<comment type="function">
    <text evidence="6">Binds and transfers iron-sulfur (Fe-S) clusters to target apoproteins. Can hydrolyze ATP.</text>
</comment>
<feature type="region of interest" description="Disordered" evidence="7">
    <location>
        <begin position="1"/>
        <end position="50"/>
    </location>
</feature>
<evidence type="ECO:0000256" key="6">
    <source>
        <dbReference type="HAMAP-Rule" id="MF_02040"/>
    </source>
</evidence>
<reference evidence="10 11" key="1">
    <citation type="journal article" date="2013" name="Genome Announc.">
        <title>Draft Genome Sequence of 'Candidatus Halobonum tyrrellensis' Strain G22, Isolated from the Hypersaline Waters of Lake Tyrrell, Australia.</title>
        <authorList>
            <person name="Ugalde J.A."/>
            <person name="Narasingarao P."/>
            <person name="Kuo S."/>
            <person name="Podell S."/>
            <person name="Allen E.E."/>
        </authorList>
    </citation>
    <scope>NUCLEOTIDE SEQUENCE [LARGE SCALE GENOMIC DNA]</scope>
    <source>
        <strain evidence="10 11">G22</strain>
    </source>
</reference>
<keyword evidence="5 6" id="KW-0411">Iron-sulfur</keyword>
<comment type="caution">
    <text evidence="10">The sequence shown here is derived from an EMBL/GenBank/DDBJ whole genome shotgun (WGS) entry which is preliminary data.</text>
</comment>
<evidence type="ECO:0000256" key="1">
    <source>
        <dbReference type="ARBA" id="ARBA00022723"/>
    </source>
</evidence>
<dbReference type="InterPro" id="IPR027417">
    <property type="entry name" value="P-loop_NTPase"/>
</dbReference>
<gene>
    <name evidence="10" type="ORF">K933_01861</name>
</gene>
<name>V4HG51_9EURY</name>
<feature type="domain" description="MIP18 family-like" evidence="8">
    <location>
        <begin position="52"/>
        <end position="123"/>
    </location>
</feature>
<dbReference type="SUPFAM" id="SSF52540">
    <property type="entry name" value="P-loop containing nucleoside triphosphate hydrolases"/>
    <property type="match status" value="1"/>
</dbReference>
<dbReference type="GO" id="GO:0005524">
    <property type="term" value="F:ATP binding"/>
    <property type="evidence" value="ECO:0007669"/>
    <property type="project" value="UniProtKB-UniRule"/>
</dbReference>
<dbReference type="Gene3D" id="3.30.300.130">
    <property type="entry name" value="Fe-S cluster assembly (FSCA)"/>
    <property type="match status" value="1"/>
</dbReference>
<evidence type="ECO:0000256" key="7">
    <source>
        <dbReference type="SAM" id="MobiDB-lite"/>
    </source>
</evidence>
<dbReference type="RefSeq" id="WP_023392970.1">
    <property type="nucleotide sequence ID" value="NZ_ASGZ01000005.1"/>
</dbReference>
<dbReference type="GO" id="GO:0016887">
    <property type="term" value="F:ATP hydrolysis activity"/>
    <property type="evidence" value="ECO:0007669"/>
    <property type="project" value="UniProtKB-UniRule"/>
</dbReference>
<evidence type="ECO:0000256" key="3">
    <source>
        <dbReference type="ARBA" id="ARBA00022840"/>
    </source>
</evidence>
<evidence type="ECO:0000259" key="8">
    <source>
        <dbReference type="Pfam" id="PF01883"/>
    </source>
</evidence>
<dbReference type="InterPro" id="IPR034904">
    <property type="entry name" value="FSCA_dom_sf"/>
</dbReference>
<keyword evidence="4 6" id="KW-0408">Iron</keyword>
<evidence type="ECO:0000256" key="5">
    <source>
        <dbReference type="ARBA" id="ARBA00023014"/>
    </source>
</evidence>
<feature type="domain" description="DUF2249" evidence="9">
    <location>
        <begin position="387"/>
        <end position="456"/>
    </location>
</feature>
<comment type="similarity">
    <text evidence="6">Belongs to the Mrp/NBP35 ATP-binding proteins family.</text>
</comment>
<dbReference type="SUPFAM" id="SSF117916">
    <property type="entry name" value="Fe-S cluster assembly (FSCA) domain-like"/>
    <property type="match status" value="1"/>
</dbReference>
<dbReference type="GO" id="GO:0140663">
    <property type="term" value="F:ATP-dependent FeS chaperone activity"/>
    <property type="evidence" value="ECO:0007669"/>
    <property type="project" value="InterPro"/>
</dbReference>